<proteinExistence type="predicted"/>
<dbReference type="EMBL" id="CP036298">
    <property type="protein sequence ID" value="QDV25557.1"/>
    <property type="molecule type" value="Genomic_DNA"/>
</dbReference>
<dbReference type="SUPFAM" id="SSF49879">
    <property type="entry name" value="SMAD/FHA domain"/>
    <property type="match status" value="2"/>
</dbReference>
<organism evidence="3 4">
    <name type="scientific">Aureliella helgolandensis</name>
    <dbReference type="NCBI Taxonomy" id="2527968"/>
    <lineage>
        <taxon>Bacteria</taxon>
        <taxon>Pseudomonadati</taxon>
        <taxon>Planctomycetota</taxon>
        <taxon>Planctomycetia</taxon>
        <taxon>Pirellulales</taxon>
        <taxon>Pirellulaceae</taxon>
        <taxon>Aureliella</taxon>
    </lineage>
</organism>
<feature type="region of interest" description="Disordered" evidence="1">
    <location>
        <begin position="284"/>
        <end position="329"/>
    </location>
</feature>
<gene>
    <name evidence="3" type="ORF">Q31a_38830</name>
</gene>
<dbReference type="CDD" id="cd00060">
    <property type="entry name" value="FHA"/>
    <property type="match status" value="2"/>
</dbReference>
<feature type="compositionally biased region" description="Low complexity" evidence="1">
    <location>
        <begin position="389"/>
        <end position="412"/>
    </location>
</feature>
<dbReference type="SMART" id="SM00240">
    <property type="entry name" value="FHA"/>
    <property type="match status" value="2"/>
</dbReference>
<feature type="domain" description="FHA" evidence="2">
    <location>
        <begin position="73"/>
        <end position="123"/>
    </location>
</feature>
<dbReference type="OrthoDB" id="287775at2"/>
<feature type="compositionally biased region" description="Pro residues" evidence="1">
    <location>
        <begin position="289"/>
        <end position="307"/>
    </location>
</feature>
<evidence type="ECO:0000259" key="2">
    <source>
        <dbReference type="PROSITE" id="PS50006"/>
    </source>
</evidence>
<accession>A0A518GAD8</accession>
<dbReference type="InterPro" id="IPR000253">
    <property type="entry name" value="FHA_dom"/>
</dbReference>
<reference evidence="3 4" key="1">
    <citation type="submission" date="2019-02" db="EMBL/GenBank/DDBJ databases">
        <title>Deep-cultivation of Planctomycetes and their phenomic and genomic characterization uncovers novel biology.</title>
        <authorList>
            <person name="Wiegand S."/>
            <person name="Jogler M."/>
            <person name="Boedeker C."/>
            <person name="Pinto D."/>
            <person name="Vollmers J."/>
            <person name="Rivas-Marin E."/>
            <person name="Kohn T."/>
            <person name="Peeters S.H."/>
            <person name="Heuer A."/>
            <person name="Rast P."/>
            <person name="Oberbeckmann S."/>
            <person name="Bunk B."/>
            <person name="Jeske O."/>
            <person name="Meyerdierks A."/>
            <person name="Storesund J.E."/>
            <person name="Kallscheuer N."/>
            <person name="Luecker S."/>
            <person name="Lage O.M."/>
            <person name="Pohl T."/>
            <person name="Merkel B.J."/>
            <person name="Hornburger P."/>
            <person name="Mueller R.-W."/>
            <person name="Bruemmer F."/>
            <person name="Labrenz M."/>
            <person name="Spormann A.M."/>
            <person name="Op den Camp H."/>
            <person name="Overmann J."/>
            <person name="Amann R."/>
            <person name="Jetten M.S.M."/>
            <person name="Mascher T."/>
            <person name="Medema M.H."/>
            <person name="Devos D.P."/>
            <person name="Kaster A.-K."/>
            <person name="Ovreas L."/>
            <person name="Rohde M."/>
            <person name="Galperin M.Y."/>
            <person name="Jogler C."/>
        </authorList>
    </citation>
    <scope>NUCLEOTIDE SEQUENCE [LARGE SCALE GENOMIC DNA]</scope>
    <source>
        <strain evidence="3 4">Q31a</strain>
    </source>
</reference>
<sequence>MAQGIALLATLRAFPSFAVVRCRFMAEWTAFCTLTHLRKLRLIVSMQASYFLKLVSDAASNLPEVEVPSDRAATIGRAPTCTFAFPEDLRISSVHFEIRAEPSGCQLRDLQSTNGLFRNQQRISTATAVEGDEIQAGDSIWRLEVRGNAGYAPPTSAVPLSSWEHAPTPPPIAVTRSRTTSAPARAARLVLTSHEGHSRTFQAGEETTIGRTELAQWVFPDDGQMSSCHMRISLTGDDWQVQDLQSSNGTYVNGVRVTQIALHEGDQILSGQTRFNVGLQLPVATPALPQTPPSTTRPPTVVPPPPHSDFDGSPTSGGPTSDRPAAAAPPLSAPVEIAKMPELTGDAFEAPVDSRSTSYSETSDHVIDGGDTDVQEDEPLETPQPHTETAASPTATPTPSTPAPGVSPTSGSHAVEPEEPLFEAREMGTVLEESEDSSNCGVEIASQSAAPLSQQPLPHGTATLLHRGVAQSEDPVDVGLRLLQTTNGWVVNGNEIEFWHEATQQDTVSADDLGLTPIRAEDASWILQFSALRGTGKAWLLFSSGDVKQVENTLLQLQSAQAANAASLPMLTAAGLAELLASQAADEVEPLFGPIDAILVETHDGSTWEIYGKPAFTSLWDTQ</sequence>
<dbReference type="Proteomes" id="UP000318017">
    <property type="component" value="Chromosome"/>
</dbReference>
<protein>
    <submittedName>
        <fullName evidence="3">FHA domain protein</fullName>
    </submittedName>
</protein>
<dbReference type="PANTHER" id="PTHR23308">
    <property type="entry name" value="NUCLEAR INHIBITOR OF PROTEIN PHOSPHATASE-1"/>
    <property type="match status" value="1"/>
</dbReference>
<evidence type="ECO:0000313" key="4">
    <source>
        <dbReference type="Proteomes" id="UP000318017"/>
    </source>
</evidence>
<dbReference type="PROSITE" id="PS50006">
    <property type="entry name" value="FHA_DOMAIN"/>
    <property type="match status" value="2"/>
</dbReference>
<evidence type="ECO:0000256" key="1">
    <source>
        <dbReference type="SAM" id="MobiDB-lite"/>
    </source>
</evidence>
<keyword evidence="4" id="KW-1185">Reference proteome</keyword>
<dbReference type="Pfam" id="PF00498">
    <property type="entry name" value="FHA"/>
    <property type="match status" value="2"/>
</dbReference>
<feature type="region of interest" description="Disordered" evidence="1">
    <location>
        <begin position="349"/>
        <end position="416"/>
    </location>
</feature>
<dbReference type="KEGG" id="ahel:Q31a_38830"/>
<dbReference type="InterPro" id="IPR008984">
    <property type="entry name" value="SMAD_FHA_dom_sf"/>
</dbReference>
<evidence type="ECO:0000313" key="3">
    <source>
        <dbReference type="EMBL" id="QDV25557.1"/>
    </source>
</evidence>
<dbReference type="AlphaFoldDB" id="A0A518GAD8"/>
<dbReference type="Gene3D" id="2.60.200.20">
    <property type="match status" value="2"/>
</dbReference>
<feature type="compositionally biased region" description="Acidic residues" evidence="1">
    <location>
        <begin position="370"/>
        <end position="380"/>
    </location>
</feature>
<name>A0A518GAD8_9BACT</name>
<feature type="domain" description="FHA" evidence="2">
    <location>
        <begin position="207"/>
        <end position="257"/>
    </location>
</feature>
<dbReference type="InterPro" id="IPR050923">
    <property type="entry name" value="Cell_Proc_Reg/RNA_Proc"/>
</dbReference>